<dbReference type="Gene3D" id="3.40.30.10">
    <property type="entry name" value="Glutaredoxin"/>
    <property type="match status" value="1"/>
</dbReference>
<proteinExistence type="predicted"/>
<protein>
    <submittedName>
        <fullName evidence="1">NADH dehydrogenase</fullName>
    </submittedName>
</protein>
<dbReference type="OrthoDB" id="9775764at2"/>
<dbReference type="SUPFAM" id="SSF52833">
    <property type="entry name" value="Thioredoxin-like"/>
    <property type="match status" value="1"/>
</dbReference>
<dbReference type="Pfam" id="PF01257">
    <property type="entry name" value="2Fe-2S_thioredx"/>
    <property type="match status" value="1"/>
</dbReference>
<gene>
    <name evidence="1" type="ORF">A7E78_06290</name>
</gene>
<keyword evidence="2" id="KW-1185">Reference proteome</keyword>
<accession>A0A1L3GNI0</accession>
<dbReference type="EMBL" id="CP015519">
    <property type="protein sequence ID" value="APG27484.1"/>
    <property type="molecule type" value="Genomic_DNA"/>
</dbReference>
<dbReference type="STRING" id="1842532.A7E78_06290"/>
<name>A0A1L3GNI0_9BACT</name>
<evidence type="ECO:0000313" key="2">
    <source>
        <dbReference type="Proteomes" id="UP000182517"/>
    </source>
</evidence>
<evidence type="ECO:0000313" key="1">
    <source>
        <dbReference type="EMBL" id="APG27484.1"/>
    </source>
</evidence>
<reference evidence="1 2" key="1">
    <citation type="journal article" date="2017" name="Genome Announc.">
        <title>Complete Genome Sequences of Two Acetylene-Fermenting Pelobacter acetylenicus Strains.</title>
        <authorList>
            <person name="Sutton J.M."/>
            <person name="Baesman S.M."/>
            <person name="Fierst J.L."/>
            <person name="Poret-Peterson A.T."/>
            <person name="Oremland R.S."/>
            <person name="Dunlap D.S."/>
            <person name="Akob D.M."/>
        </authorList>
    </citation>
    <scope>NUCLEOTIDE SEQUENCE [LARGE SCALE GENOMIC DNA]</scope>
    <source>
        <strain evidence="1 2">SFB93</strain>
    </source>
</reference>
<sequence length="81" mass="9096">MEHIIKICMGSSCYSRGNQENLERIERFLSKHQLEGDIDLRGSRCEGLCSDGPIVEINGQIHGAVTVDTIDQLLEQQLILQ</sequence>
<dbReference type="InterPro" id="IPR036249">
    <property type="entry name" value="Thioredoxin-like_sf"/>
</dbReference>
<dbReference type="AlphaFoldDB" id="A0A1L3GNI0"/>
<dbReference type="KEGG" id="pef:A7E78_06290"/>
<organism evidence="1 2">
    <name type="scientific">Syntrophotalea acetylenivorans</name>
    <dbReference type="NCBI Taxonomy" id="1842532"/>
    <lineage>
        <taxon>Bacteria</taxon>
        <taxon>Pseudomonadati</taxon>
        <taxon>Thermodesulfobacteriota</taxon>
        <taxon>Desulfuromonadia</taxon>
        <taxon>Desulfuromonadales</taxon>
        <taxon>Syntrophotaleaceae</taxon>
        <taxon>Syntrophotalea</taxon>
    </lineage>
</organism>
<dbReference type="CDD" id="cd02980">
    <property type="entry name" value="TRX_Fd_family"/>
    <property type="match status" value="1"/>
</dbReference>
<dbReference type="Proteomes" id="UP000182517">
    <property type="component" value="Chromosome"/>
</dbReference>